<keyword evidence="2" id="KW-1185">Reference proteome</keyword>
<dbReference type="PANTHER" id="PTHR36922:SF1">
    <property type="entry name" value="DUF1993 DOMAIN-CONTAINING PROTEIN"/>
    <property type="match status" value="1"/>
</dbReference>
<name>A0A3A8KK02_9BACT</name>
<sequence length="168" mass="18745">MYFETFSQMKKQLGQLNKWLETAAAHAKAKSFDPNIYLGFRLAPDQLPFVRQVQIGCDAVKLAASRLTGKAAPSNPDTEQTLEELSARVQSTLTYLDTFTAKDFEGAAGRVVTHPRWEGQVMSGADYFLENALPNFYFHVTHAYALLRHNGVNLGKMDYLGSQSLRAP</sequence>
<dbReference type="SUPFAM" id="SSF109854">
    <property type="entry name" value="DinB/YfiT-like putative metalloenzymes"/>
    <property type="match status" value="1"/>
</dbReference>
<dbReference type="EMBL" id="RAWE01000001">
    <property type="protein sequence ID" value="RKH07836.1"/>
    <property type="molecule type" value="Genomic_DNA"/>
</dbReference>
<gene>
    <name evidence="1" type="ORF">D7X32_00050</name>
</gene>
<evidence type="ECO:0000313" key="2">
    <source>
        <dbReference type="Proteomes" id="UP000268313"/>
    </source>
</evidence>
<dbReference type="InterPro" id="IPR034660">
    <property type="entry name" value="DinB/YfiT-like"/>
</dbReference>
<dbReference type="Gene3D" id="1.20.120.450">
    <property type="entry name" value="dinb family like domain"/>
    <property type="match status" value="1"/>
</dbReference>
<dbReference type="Pfam" id="PF09351">
    <property type="entry name" value="DUF1993"/>
    <property type="match status" value="1"/>
</dbReference>
<reference evidence="2" key="1">
    <citation type="submission" date="2018-09" db="EMBL/GenBank/DDBJ databases">
        <authorList>
            <person name="Livingstone P.G."/>
            <person name="Whitworth D.E."/>
        </authorList>
    </citation>
    <scope>NUCLEOTIDE SEQUENCE [LARGE SCALE GENOMIC DNA]</scope>
    <source>
        <strain evidence="2">CA043D</strain>
    </source>
</reference>
<protein>
    <submittedName>
        <fullName evidence="1">DUF1993 domain-containing protein</fullName>
    </submittedName>
</protein>
<dbReference type="InterPro" id="IPR018531">
    <property type="entry name" value="DUF1993"/>
</dbReference>
<proteinExistence type="predicted"/>
<comment type="caution">
    <text evidence="1">The sequence shown here is derived from an EMBL/GenBank/DDBJ whole genome shotgun (WGS) entry which is preliminary data.</text>
</comment>
<dbReference type="AlphaFoldDB" id="A0A3A8KK02"/>
<organism evidence="1 2">
    <name type="scientific">Corallococcus carmarthensis</name>
    <dbReference type="NCBI Taxonomy" id="2316728"/>
    <lineage>
        <taxon>Bacteria</taxon>
        <taxon>Pseudomonadati</taxon>
        <taxon>Myxococcota</taxon>
        <taxon>Myxococcia</taxon>
        <taxon>Myxococcales</taxon>
        <taxon>Cystobacterineae</taxon>
        <taxon>Myxococcaceae</taxon>
        <taxon>Corallococcus</taxon>
    </lineage>
</organism>
<evidence type="ECO:0000313" key="1">
    <source>
        <dbReference type="EMBL" id="RKH07836.1"/>
    </source>
</evidence>
<dbReference type="PANTHER" id="PTHR36922">
    <property type="entry name" value="BLL2446 PROTEIN"/>
    <property type="match status" value="1"/>
</dbReference>
<accession>A0A3A8KK02</accession>
<dbReference type="Proteomes" id="UP000268313">
    <property type="component" value="Unassembled WGS sequence"/>
</dbReference>
<dbReference type="OrthoDB" id="338237at2"/>